<keyword evidence="1" id="KW-0812">Transmembrane</keyword>
<dbReference type="STRING" id="484498.SAMN05421686_10713"/>
<keyword evidence="4" id="KW-1185">Reference proteome</keyword>
<keyword evidence="1" id="KW-0472">Membrane</keyword>
<feature type="transmembrane region" description="Helical" evidence="1">
    <location>
        <begin position="15"/>
        <end position="36"/>
    </location>
</feature>
<protein>
    <submittedName>
        <fullName evidence="3">Fatty acid desaturase</fullName>
    </submittedName>
</protein>
<proteinExistence type="predicted"/>
<dbReference type="PANTHER" id="PTHR12879:SF8">
    <property type="entry name" value="SPHINGOLIPID DELTA(4)-DESATURASE DES1"/>
    <property type="match status" value="1"/>
</dbReference>
<keyword evidence="1" id="KW-1133">Transmembrane helix</keyword>
<dbReference type="GO" id="GO:0046513">
    <property type="term" value="P:ceramide biosynthetic process"/>
    <property type="evidence" value="ECO:0007669"/>
    <property type="project" value="TreeGrafter"/>
</dbReference>
<dbReference type="PANTHER" id="PTHR12879">
    <property type="entry name" value="SPHINGOLIPID DELTA 4 DESATURASE/C-4 HYDROXYLASE PROTEIN DES2"/>
    <property type="match status" value="1"/>
</dbReference>
<dbReference type="Proteomes" id="UP000185639">
    <property type="component" value="Unassembled WGS sequence"/>
</dbReference>
<dbReference type="GO" id="GO:0016020">
    <property type="term" value="C:membrane"/>
    <property type="evidence" value="ECO:0007669"/>
    <property type="project" value="GOC"/>
</dbReference>
<dbReference type="Pfam" id="PF00487">
    <property type="entry name" value="FA_desaturase"/>
    <property type="match status" value="1"/>
</dbReference>
<reference evidence="4" key="1">
    <citation type="submission" date="2017-01" db="EMBL/GenBank/DDBJ databases">
        <authorList>
            <person name="Varghese N."/>
            <person name="Submissions S."/>
        </authorList>
    </citation>
    <scope>NUCLEOTIDE SEQUENCE [LARGE SCALE GENOMIC DNA]</scope>
    <source>
        <strain evidence="4">DSM 24913</strain>
    </source>
</reference>
<dbReference type="GO" id="GO:0042284">
    <property type="term" value="F:sphingolipid delta-4 desaturase activity"/>
    <property type="evidence" value="ECO:0007669"/>
    <property type="project" value="TreeGrafter"/>
</dbReference>
<evidence type="ECO:0000256" key="1">
    <source>
        <dbReference type="SAM" id="Phobius"/>
    </source>
</evidence>
<dbReference type="AlphaFoldDB" id="A0A1N7NHJ2"/>
<feature type="transmembrane region" description="Helical" evidence="1">
    <location>
        <begin position="42"/>
        <end position="63"/>
    </location>
</feature>
<dbReference type="EMBL" id="FTOH01000007">
    <property type="protein sequence ID" value="SIS97649.1"/>
    <property type="molecule type" value="Genomic_DNA"/>
</dbReference>
<gene>
    <name evidence="3" type="ORF">SAMN05421686_10713</name>
</gene>
<evidence type="ECO:0000313" key="4">
    <source>
        <dbReference type="Proteomes" id="UP000185639"/>
    </source>
</evidence>
<feature type="domain" description="Fatty acid desaturase" evidence="2">
    <location>
        <begin position="44"/>
        <end position="279"/>
    </location>
</feature>
<dbReference type="RefSeq" id="WP_076516684.1">
    <property type="nucleotide sequence ID" value="NZ_FTOH01000007.1"/>
</dbReference>
<name>A0A1N7NHJ2_9GAMM</name>
<evidence type="ECO:0000313" key="3">
    <source>
        <dbReference type="EMBL" id="SIS97649.1"/>
    </source>
</evidence>
<organism evidence="3 4">
    <name type="scientific">Thalassolituus maritimus</name>
    <dbReference type="NCBI Taxonomy" id="484498"/>
    <lineage>
        <taxon>Bacteria</taxon>
        <taxon>Pseudomonadati</taxon>
        <taxon>Pseudomonadota</taxon>
        <taxon>Gammaproteobacteria</taxon>
        <taxon>Oceanospirillales</taxon>
        <taxon>Oceanospirillaceae</taxon>
        <taxon>Thalassolituus</taxon>
    </lineage>
</organism>
<feature type="transmembrane region" description="Helical" evidence="1">
    <location>
        <begin position="178"/>
        <end position="200"/>
    </location>
</feature>
<feature type="transmembrane region" description="Helical" evidence="1">
    <location>
        <begin position="137"/>
        <end position="158"/>
    </location>
</feature>
<sequence>MWFSRQVLALRYRDAFVPSFIALTYVLLGYSSGLFLLSLGNIALWLVGTLLLAHALIIAAYLIHDLTHNALFARPETNERLGLLLAWLTGACYSNYRELRQSHMRHHVQRMDVVAVDYKAWLKKHPVLRRTVEILEWCYLPTVDLMMHGLVIVAPFVFPGHAHRRWYVLKTLLVRICLFTILFLISPWALLGYALAYVLMIHVLRFMDMHQHTYDVAYGSTDGHARPDAEFEQQNTYSNPLGRSALLNLLVLNFGYHNAHHEQPTVPWYRLPELHRSLYGDSCEQQLSAKDLLRNMHKYRVSRVMSGTTADGDRPGFSGLYGVSFLTVL</sequence>
<accession>A0A1N7NHJ2</accession>
<evidence type="ECO:0000259" key="2">
    <source>
        <dbReference type="Pfam" id="PF00487"/>
    </source>
</evidence>
<dbReference type="InterPro" id="IPR005804">
    <property type="entry name" value="FA_desaturase_dom"/>
</dbReference>